<evidence type="ECO:0000256" key="5">
    <source>
        <dbReference type="SAM" id="Phobius"/>
    </source>
</evidence>
<dbReference type="EMBL" id="CP010070">
    <property type="protein sequence ID" value="AIZ56464.1"/>
    <property type="molecule type" value="Genomic_DNA"/>
</dbReference>
<sequence length="415" mass="44943">MKMYVKTVVALAAFLMVAVISFVLFLSGDSSASSGYTTTGDTGLENFKFVKNIMIWFMLMLVAFLMLFIKKYEWGVALAVLLSAAGSFVVYLAIKQFLFGVSIEEAWNQDLMLMGVICAITVVIAIGCFLGKLKMWQYFVAGILFAPVFLIVEWFLFGIGLEHEGLLHMVFGFNASDAGGSMLVHMCAAYFGLGVAIALREKRAFNEPMYTTTHSVSFVWLASMLLWVLWPSFVTALLPADQVFWGMMVCYLAGIGSIISAWIVCTAIQKKVNPLIYTYAMLAGPVAIGAPLLMIGPWAALVIGLIAGVISALSFIYLHPRLTKAIGALDVMGVHNLHGVAGWFGAIVAVIAIPLYGIDGADSLTNLVGAIGVFAISIALGIVIGFVLKLTRGKFPDEHMFSDDADFIKSEKPAE</sequence>
<dbReference type="GeneID" id="24818241"/>
<keyword evidence="4 5" id="KW-0472">Membrane</keyword>
<evidence type="ECO:0000256" key="3">
    <source>
        <dbReference type="ARBA" id="ARBA00022989"/>
    </source>
</evidence>
<dbReference type="Proteomes" id="UP000030787">
    <property type="component" value="Chromosome"/>
</dbReference>
<dbReference type="RefSeq" id="WP_052399258.1">
    <property type="nucleotide sequence ID" value="NZ_CP010070.1"/>
</dbReference>
<keyword evidence="8" id="KW-1185">Reference proteome</keyword>
<keyword evidence="3 5" id="KW-1133">Transmembrane helix</keyword>
<feature type="transmembrane region" description="Helical" evidence="5">
    <location>
        <begin position="50"/>
        <end position="69"/>
    </location>
</feature>
<feature type="domain" description="Ammonium transporter AmtB-like" evidence="6">
    <location>
        <begin position="51"/>
        <end position="393"/>
    </location>
</feature>
<protein>
    <submittedName>
        <fullName evidence="7">Ammonium transporter</fullName>
    </submittedName>
</protein>
<dbReference type="Pfam" id="PF00909">
    <property type="entry name" value="Ammonium_transp"/>
    <property type="match status" value="1"/>
</dbReference>
<dbReference type="HOGENOM" id="CLU_021386_0_0_2"/>
<comment type="subcellular location">
    <subcellularLocation>
        <location evidence="1">Membrane</location>
        <topology evidence="1">Multi-pass membrane protein</topology>
    </subcellularLocation>
</comment>
<feature type="transmembrane region" description="Helical" evidence="5">
    <location>
        <begin position="211"/>
        <end position="230"/>
    </location>
</feature>
<evidence type="ECO:0000256" key="1">
    <source>
        <dbReference type="ARBA" id="ARBA00004141"/>
    </source>
</evidence>
<evidence type="ECO:0000313" key="8">
    <source>
        <dbReference type="Proteomes" id="UP000030787"/>
    </source>
</evidence>
<dbReference type="PANTHER" id="PTHR11730">
    <property type="entry name" value="AMMONIUM TRANSPORTER"/>
    <property type="match status" value="1"/>
</dbReference>
<gene>
    <name evidence="7" type="ORF">Mpt1_c05750</name>
</gene>
<accession>A0A0A7LBM0</accession>
<feature type="transmembrane region" description="Helical" evidence="5">
    <location>
        <begin position="111"/>
        <end position="131"/>
    </location>
</feature>
<dbReference type="InterPro" id="IPR024041">
    <property type="entry name" value="NH4_transpt_AmtB-like_dom"/>
</dbReference>
<evidence type="ECO:0000256" key="2">
    <source>
        <dbReference type="ARBA" id="ARBA00022692"/>
    </source>
</evidence>
<dbReference type="SUPFAM" id="SSF111352">
    <property type="entry name" value="Ammonium transporter"/>
    <property type="match status" value="1"/>
</dbReference>
<feature type="transmembrane region" description="Helical" evidence="5">
    <location>
        <begin position="242"/>
        <end position="264"/>
    </location>
</feature>
<feature type="transmembrane region" description="Helical" evidence="5">
    <location>
        <begin position="340"/>
        <end position="358"/>
    </location>
</feature>
<keyword evidence="2 5" id="KW-0812">Transmembrane</keyword>
<name>A0A0A7LBM0_9ARCH</name>
<evidence type="ECO:0000259" key="6">
    <source>
        <dbReference type="Pfam" id="PF00909"/>
    </source>
</evidence>
<organism evidence="7 8">
    <name type="scientific">Candidatus Methanoplasma termitum</name>
    <dbReference type="NCBI Taxonomy" id="1577791"/>
    <lineage>
        <taxon>Archaea</taxon>
        <taxon>Methanobacteriati</taxon>
        <taxon>Thermoplasmatota</taxon>
        <taxon>Thermoplasmata</taxon>
        <taxon>Methanomassiliicoccales</taxon>
        <taxon>Methanomassiliicoccaceae</taxon>
        <taxon>Candidatus Methanoplasma</taxon>
    </lineage>
</organism>
<feature type="transmembrane region" description="Helical" evidence="5">
    <location>
        <begin position="138"/>
        <end position="159"/>
    </location>
</feature>
<dbReference type="PANTHER" id="PTHR11730:SF60">
    <property type="entry name" value="RH50, ISOFORM D"/>
    <property type="match status" value="1"/>
</dbReference>
<dbReference type="InterPro" id="IPR029020">
    <property type="entry name" value="Ammonium/urea_transptr"/>
</dbReference>
<feature type="transmembrane region" description="Helical" evidence="5">
    <location>
        <begin position="276"/>
        <end position="294"/>
    </location>
</feature>
<dbReference type="STRING" id="1577791.Mpt1_c05750"/>
<dbReference type="GO" id="GO:0008519">
    <property type="term" value="F:ammonium channel activity"/>
    <property type="evidence" value="ECO:0007669"/>
    <property type="project" value="InterPro"/>
</dbReference>
<feature type="transmembrane region" description="Helical" evidence="5">
    <location>
        <begin position="179"/>
        <end position="199"/>
    </location>
</feature>
<evidence type="ECO:0000256" key="4">
    <source>
        <dbReference type="ARBA" id="ARBA00023136"/>
    </source>
</evidence>
<reference evidence="7 8" key="1">
    <citation type="journal article" date="2014" name="Appl. Environ. Microbiol.">
        <title>Comparative Genome Analysis of 'Candidatus Methanoplasma termitum' Indicates a New Mode of Energy Metabolism in the Seventh Order of Methanogens.</title>
        <authorList>
            <person name="Lang K."/>
            <person name="Schuldes J."/>
            <person name="Klingl A."/>
            <person name="Poehlein A."/>
            <person name="Daniel R."/>
            <person name="Brune A."/>
        </authorList>
    </citation>
    <scope>NUCLEOTIDE SEQUENCE [LARGE SCALE GENOMIC DNA]</scope>
    <source>
        <strain evidence="8">Mpt1</strain>
    </source>
</reference>
<dbReference type="GO" id="GO:0005886">
    <property type="term" value="C:plasma membrane"/>
    <property type="evidence" value="ECO:0007669"/>
    <property type="project" value="TreeGrafter"/>
</dbReference>
<proteinExistence type="predicted"/>
<feature type="transmembrane region" description="Helical" evidence="5">
    <location>
        <begin position="364"/>
        <end position="388"/>
    </location>
</feature>
<dbReference type="AlphaFoldDB" id="A0A0A7LBM0"/>
<dbReference type="KEGG" id="mear:Mpt1_c05750"/>
<dbReference type="GO" id="GO:0097272">
    <property type="term" value="P:ammonium homeostasis"/>
    <property type="evidence" value="ECO:0007669"/>
    <property type="project" value="TreeGrafter"/>
</dbReference>
<dbReference type="Gene3D" id="1.10.3430.10">
    <property type="entry name" value="Ammonium transporter AmtB like domains"/>
    <property type="match status" value="1"/>
</dbReference>
<evidence type="ECO:0000313" key="7">
    <source>
        <dbReference type="EMBL" id="AIZ56464.1"/>
    </source>
</evidence>
<feature type="transmembrane region" description="Helical" evidence="5">
    <location>
        <begin position="300"/>
        <end position="319"/>
    </location>
</feature>
<feature type="transmembrane region" description="Helical" evidence="5">
    <location>
        <begin position="76"/>
        <end position="99"/>
    </location>
</feature>